<proteinExistence type="predicted"/>
<dbReference type="AlphaFoldDB" id="A0A4R7RWP7"/>
<dbReference type="Proteomes" id="UP000295662">
    <property type="component" value="Unassembled WGS sequence"/>
</dbReference>
<keyword evidence="2" id="KW-1185">Reference proteome</keyword>
<accession>A0A4R7RWP7</accession>
<dbReference type="EMBL" id="SOCA01000005">
    <property type="protein sequence ID" value="TDU69458.1"/>
    <property type="molecule type" value="Genomic_DNA"/>
</dbReference>
<protein>
    <submittedName>
        <fullName evidence="1">Uncharacterized protein</fullName>
    </submittedName>
</protein>
<sequence>MASLLPTLLFDQTTPCKTATILPTFARLSYRQSLHWLKFRPPLNDRQNDGTSVWPKYLHGQFFSFPLNGPSS</sequence>
<reference evidence="1 2" key="1">
    <citation type="submission" date="2019-03" db="EMBL/GenBank/DDBJ databases">
        <title>Genomic Encyclopedia of Archaeal and Bacterial Type Strains, Phase II (KMG-II): from individual species to whole genera.</title>
        <authorList>
            <person name="Goeker M."/>
        </authorList>
    </citation>
    <scope>NUCLEOTIDE SEQUENCE [LARGE SCALE GENOMIC DNA]</scope>
    <source>
        <strain evidence="1 2">ATCC 25309</strain>
    </source>
</reference>
<gene>
    <name evidence="1" type="ORF">EI77_03113</name>
</gene>
<comment type="caution">
    <text evidence="1">The sequence shown here is derived from an EMBL/GenBank/DDBJ whole genome shotgun (WGS) entry which is preliminary data.</text>
</comment>
<name>A0A4R7RWP7_9BACT</name>
<organism evidence="1 2">
    <name type="scientific">Prosthecobacter fusiformis</name>
    <dbReference type="NCBI Taxonomy" id="48464"/>
    <lineage>
        <taxon>Bacteria</taxon>
        <taxon>Pseudomonadati</taxon>
        <taxon>Verrucomicrobiota</taxon>
        <taxon>Verrucomicrobiia</taxon>
        <taxon>Verrucomicrobiales</taxon>
        <taxon>Verrucomicrobiaceae</taxon>
        <taxon>Prosthecobacter</taxon>
    </lineage>
</organism>
<evidence type="ECO:0000313" key="2">
    <source>
        <dbReference type="Proteomes" id="UP000295662"/>
    </source>
</evidence>
<evidence type="ECO:0000313" key="1">
    <source>
        <dbReference type="EMBL" id="TDU69458.1"/>
    </source>
</evidence>